<evidence type="ECO:0000313" key="3">
    <source>
        <dbReference type="EMBL" id="TWV35831.1"/>
    </source>
</evidence>
<dbReference type="Pfam" id="PF00480">
    <property type="entry name" value="ROK"/>
    <property type="match status" value="1"/>
</dbReference>
<dbReference type="InterPro" id="IPR000600">
    <property type="entry name" value="ROK"/>
</dbReference>
<dbReference type="AlphaFoldDB" id="A0A5C6J3X4"/>
<comment type="similarity">
    <text evidence="1">Belongs to the ROK (NagC/XylR) family.</text>
</comment>
<accession>A0A5C6J3X4</accession>
<reference evidence="3" key="1">
    <citation type="journal article" date="2019" name="Microbiol. Resour. Announc.">
        <title>Draft Genomic Sequences of Streptomyces misionensis and Streptomyces albidoflavus, bacteria applied for phytopathogen biocontrol.</title>
        <authorList>
            <person name="Pylro V."/>
            <person name="Dias A."/>
            <person name="Andreote F."/>
            <person name="Varani A."/>
            <person name="Andreote C."/>
            <person name="Bernardo E."/>
            <person name="Martins T."/>
        </authorList>
    </citation>
    <scope>NUCLEOTIDE SEQUENCE [LARGE SCALE GENOMIC DNA]</scope>
    <source>
        <strain evidence="3">66</strain>
    </source>
</reference>
<evidence type="ECO:0000256" key="1">
    <source>
        <dbReference type="ARBA" id="ARBA00006479"/>
    </source>
</evidence>
<dbReference type="PANTHER" id="PTHR18964:SF149">
    <property type="entry name" value="BIFUNCTIONAL UDP-N-ACETYLGLUCOSAMINE 2-EPIMERASE_N-ACETYLMANNOSAMINE KINASE"/>
    <property type="match status" value="1"/>
</dbReference>
<dbReference type="Proteomes" id="UP000320481">
    <property type="component" value="Unassembled WGS sequence"/>
</dbReference>
<dbReference type="InterPro" id="IPR036388">
    <property type="entry name" value="WH-like_DNA-bd_sf"/>
</dbReference>
<dbReference type="InterPro" id="IPR043129">
    <property type="entry name" value="ATPase_NBD"/>
</dbReference>
<dbReference type="PANTHER" id="PTHR18964">
    <property type="entry name" value="ROK (REPRESSOR, ORF, KINASE) FAMILY"/>
    <property type="match status" value="1"/>
</dbReference>
<protein>
    <submittedName>
        <fullName evidence="3">ROK family transcriptional regulator</fullName>
    </submittedName>
</protein>
<dbReference type="Gene3D" id="3.30.420.40">
    <property type="match status" value="2"/>
</dbReference>
<name>A0A5C6J3X4_9ACTN</name>
<dbReference type="InterPro" id="IPR036390">
    <property type="entry name" value="WH_DNA-bd_sf"/>
</dbReference>
<gene>
    <name evidence="3" type="ORF">FRZ03_26215</name>
</gene>
<sequence length="400" mass="41820">MPRSAASTLASPVPRAADPDRRRTSASVVLRSVLEHGPVARSTVARLTGLSPASVTEHCARLAALGLIRESAAPRRSRGVGRPHVPVELDDARFVVGGVHVAVPYTTVALLDLRGRVLARRELKHRRTDPEGVVARAADGLAALFARMPDRRPLGIGVAVGGWVDRAAGTVVEHELLGWREVPVRELLAARTGLPVHVDGHARALVNGERLFGRARGGGSVLHLFVGNVVDAAFATGDEVHHGPRSAAGAIAHLPVPGGSEPCPCGRTGCLQAELGERTLCRRAREAGVVEAGAHPMRVVAAAAAGDAVARRLLVERARATGRAAGLLLDVLNPETVVVTEVGIIHFSQCLDALREAVGNSRSASVLPTSFPDSVLAVAGGSVVLDELFRDPLSASPERI</sequence>
<feature type="region of interest" description="Disordered" evidence="2">
    <location>
        <begin position="1"/>
        <end position="24"/>
    </location>
</feature>
<proteinExistence type="inferred from homology"/>
<keyword evidence="4" id="KW-1185">Reference proteome</keyword>
<dbReference type="Gene3D" id="1.10.10.10">
    <property type="entry name" value="Winged helix-like DNA-binding domain superfamily/Winged helix DNA-binding domain"/>
    <property type="match status" value="1"/>
</dbReference>
<comment type="caution">
    <text evidence="3">The sequence shown here is derived from an EMBL/GenBank/DDBJ whole genome shotgun (WGS) entry which is preliminary data.</text>
</comment>
<dbReference type="RefSeq" id="WP_146467595.1">
    <property type="nucleotide sequence ID" value="NZ_VOGW01000160.1"/>
</dbReference>
<evidence type="ECO:0000313" key="4">
    <source>
        <dbReference type="Proteomes" id="UP000320481"/>
    </source>
</evidence>
<evidence type="ECO:0000256" key="2">
    <source>
        <dbReference type="SAM" id="MobiDB-lite"/>
    </source>
</evidence>
<dbReference type="SUPFAM" id="SSF46785">
    <property type="entry name" value="Winged helix' DNA-binding domain"/>
    <property type="match status" value="1"/>
</dbReference>
<dbReference type="EMBL" id="VOGW01000160">
    <property type="protein sequence ID" value="TWV35831.1"/>
    <property type="molecule type" value="Genomic_DNA"/>
</dbReference>
<organism evidence="3 4">
    <name type="scientific">Streptomyces misionensis</name>
    <dbReference type="NCBI Taxonomy" id="67331"/>
    <lineage>
        <taxon>Bacteria</taxon>
        <taxon>Bacillati</taxon>
        <taxon>Actinomycetota</taxon>
        <taxon>Actinomycetes</taxon>
        <taxon>Kitasatosporales</taxon>
        <taxon>Streptomycetaceae</taxon>
        <taxon>Streptomyces</taxon>
    </lineage>
</organism>
<dbReference type="SUPFAM" id="SSF53067">
    <property type="entry name" value="Actin-like ATPase domain"/>
    <property type="match status" value="1"/>
</dbReference>